<dbReference type="PANTHER" id="PTHR30055:SF226">
    <property type="entry name" value="HTH-TYPE TRANSCRIPTIONAL REGULATOR PKSA"/>
    <property type="match status" value="1"/>
</dbReference>
<keyword evidence="1 2" id="KW-0238">DNA-binding</keyword>
<name>A0A8J3IND8_9CHLR</name>
<dbReference type="GO" id="GO:0003700">
    <property type="term" value="F:DNA-binding transcription factor activity"/>
    <property type="evidence" value="ECO:0007669"/>
    <property type="project" value="TreeGrafter"/>
</dbReference>
<dbReference type="EMBL" id="BNJK01000002">
    <property type="protein sequence ID" value="GHO97766.1"/>
    <property type="molecule type" value="Genomic_DNA"/>
</dbReference>
<dbReference type="Pfam" id="PF00440">
    <property type="entry name" value="TetR_N"/>
    <property type="match status" value="1"/>
</dbReference>
<protein>
    <submittedName>
        <fullName evidence="4">TetR family transcriptional regulator</fullName>
    </submittedName>
</protein>
<dbReference type="GO" id="GO:0000976">
    <property type="term" value="F:transcription cis-regulatory region binding"/>
    <property type="evidence" value="ECO:0007669"/>
    <property type="project" value="TreeGrafter"/>
</dbReference>
<feature type="domain" description="HTH tetR-type" evidence="3">
    <location>
        <begin position="12"/>
        <end position="72"/>
    </location>
</feature>
<gene>
    <name evidence="4" type="ORF">KSF_078140</name>
</gene>
<evidence type="ECO:0000259" key="3">
    <source>
        <dbReference type="PROSITE" id="PS50977"/>
    </source>
</evidence>
<dbReference type="AlphaFoldDB" id="A0A8J3IND8"/>
<reference evidence="4" key="1">
    <citation type="submission" date="2020-10" db="EMBL/GenBank/DDBJ databases">
        <title>Taxonomic study of unclassified bacteria belonging to the class Ktedonobacteria.</title>
        <authorList>
            <person name="Yabe S."/>
            <person name="Wang C.M."/>
            <person name="Zheng Y."/>
            <person name="Sakai Y."/>
            <person name="Cavaletti L."/>
            <person name="Monciardini P."/>
            <person name="Donadio S."/>
        </authorList>
    </citation>
    <scope>NUCLEOTIDE SEQUENCE</scope>
    <source>
        <strain evidence="4">ID150040</strain>
    </source>
</reference>
<evidence type="ECO:0000256" key="1">
    <source>
        <dbReference type="ARBA" id="ARBA00023125"/>
    </source>
</evidence>
<dbReference type="InterPro" id="IPR009057">
    <property type="entry name" value="Homeodomain-like_sf"/>
</dbReference>
<evidence type="ECO:0000256" key="2">
    <source>
        <dbReference type="PROSITE-ProRule" id="PRU00335"/>
    </source>
</evidence>
<comment type="caution">
    <text evidence="4">The sequence shown here is derived from an EMBL/GenBank/DDBJ whole genome shotgun (WGS) entry which is preliminary data.</text>
</comment>
<dbReference type="PROSITE" id="PS50977">
    <property type="entry name" value="HTH_TETR_2"/>
    <property type="match status" value="1"/>
</dbReference>
<keyword evidence="5" id="KW-1185">Reference proteome</keyword>
<dbReference type="RefSeq" id="WP_220208545.1">
    <property type="nucleotide sequence ID" value="NZ_BNJK01000002.1"/>
</dbReference>
<feature type="DNA-binding region" description="H-T-H motif" evidence="2">
    <location>
        <begin position="35"/>
        <end position="54"/>
    </location>
</feature>
<dbReference type="PRINTS" id="PR00455">
    <property type="entry name" value="HTHTETR"/>
</dbReference>
<evidence type="ECO:0000313" key="5">
    <source>
        <dbReference type="Proteomes" id="UP000597444"/>
    </source>
</evidence>
<evidence type="ECO:0000313" key="4">
    <source>
        <dbReference type="EMBL" id="GHO97766.1"/>
    </source>
</evidence>
<accession>A0A8J3IND8</accession>
<dbReference type="InterPro" id="IPR001647">
    <property type="entry name" value="HTH_TetR"/>
</dbReference>
<dbReference type="InterPro" id="IPR050109">
    <property type="entry name" value="HTH-type_TetR-like_transc_reg"/>
</dbReference>
<dbReference type="PANTHER" id="PTHR30055">
    <property type="entry name" value="HTH-TYPE TRANSCRIPTIONAL REGULATOR RUTR"/>
    <property type="match status" value="1"/>
</dbReference>
<organism evidence="4 5">
    <name type="scientific">Reticulibacter mediterranei</name>
    <dbReference type="NCBI Taxonomy" id="2778369"/>
    <lineage>
        <taxon>Bacteria</taxon>
        <taxon>Bacillati</taxon>
        <taxon>Chloroflexota</taxon>
        <taxon>Ktedonobacteria</taxon>
        <taxon>Ktedonobacterales</taxon>
        <taxon>Reticulibacteraceae</taxon>
        <taxon>Reticulibacter</taxon>
    </lineage>
</organism>
<dbReference type="Proteomes" id="UP000597444">
    <property type="component" value="Unassembled WGS sequence"/>
</dbReference>
<proteinExistence type="predicted"/>
<sequence length="239" mass="27597">MARQSRGAGTRQERAHRILDAASALIQRWGYNKTTIDDIARQAGVAKGTIYLHWKTREELFSALLTREKLEMGMEIRRSIEDDPEGATLRGMIKHMALILMKRPLLKAIFLHDMEMLGKLAHERYSTEAHQQRLRGFNAYLELLREHNLVRKDLSLQAQVYIFSAIFTGFFLAQPFMAEDYPLSDEEIADLMAETVHMTLEPDHEISPDSLQAASDMFRRYLDHSMEAAQEQFQQEIDG</sequence>
<dbReference type="SUPFAM" id="SSF46689">
    <property type="entry name" value="Homeodomain-like"/>
    <property type="match status" value="1"/>
</dbReference>
<dbReference type="Gene3D" id="1.10.357.10">
    <property type="entry name" value="Tetracycline Repressor, domain 2"/>
    <property type="match status" value="1"/>
</dbReference>